<evidence type="ECO:0000313" key="3">
    <source>
        <dbReference type="Proteomes" id="UP001174839"/>
    </source>
</evidence>
<dbReference type="RefSeq" id="WP_289724738.1">
    <property type="nucleotide sequence ID" value="NZ_JAUDUY010000003.1"/>
</dbReference>
<dbReference type="Proteomes" id="UP001174839">
    <property type="component" value="Unassembled WGS sequence"/>
</dbReference>
<proteinExistence type="predicted"/>
<accession>A0ABT7WEM7</accession>
<gene>
    <name evidence="2" type="ORF">QU605_07860</name>
</gene>
<keyword evidence="3" id="KW-1185">Reference proteome</keyword>
<dbReference type="Pfam" id="PF14129">
    <property type="entry name" value="DUF4296"/>
    <property type="match status" value="1"/>
</dbReference>
<feature type="domain" description="DUF4296" evidence="1">
    <location>
        <begin position="25"/>
        <end position="107"/>
    </location>
</feature>
<name>A0ABT7WEM7_9FLAO</name>
<evidence type="ECO:0000259" key="1">
    <source>
        <dbReference type="Pfam" id="PF14129"/>
    </source>
</evidence>
<protein>
    <submittedName>
        <fullName evidence="2">DUF4296 domain-containing protein</fullName>
    </submittedName>
</protein>
<dbReference type="InterPro" id="IPR025381">
    <property type="entry name" value="DUF4296"/>
</dbReference>
<reference evidence="2" key="1">
    <citation type="submission" date="2023-06" db="EMBL/GenBank/DDBJ databases">
        <title>Robiginitalea aurantiacus sp. nov. and Algoriphagus sediminis sp. nov., isolated from coastal sediment.</title>
        <authorList>
            <person name="Zhou Z.Y."/>
            <person name="An J."/>
            <person name="Jia Y.W."/>
            <person name="Du Z.J."/>
        </authorList>
    </citation>
    <scope>NUCLEOTIDE SEQUENCE</scope>
    <source>
        <strain evidence="2">M39</strain>
    </source>
</reference>
<organism evidence="2 3">
    <name type="scientific">Robiginitalea aurantiaca</name>
    <dbReference type="NCBI Taxonomy" id="3056915"/>
    <lineage>
        <taxon>Bacteria</taxon>
        <taxon>Pseudomonadati</taxon>
        <taxon>Bacteroidota</taxon>
        <taxon>Flavobacteriia</taxon>
        <taxon>Flavobacteriales</taxon>
        <taxon>Flavobacteriaceae</taxon>
        <taxon>Robiginitalea</taxon>
    </lineage>
</organism>
<sequence>MIRRLALYAICLLGFSCGNKLMEEPENLISKNEMVDILYDIALLNAIDNSYPHVLQSHDIKVMGFISEKYGVDSVQFAQSDLYYASLPVVYEEIYQTVEDRLGRKRDSVNEALKENGAKNGDSLDLSDGYE</sequence>
<dbReference type="EMBL" id="JAUDUY010000003">
    <property type="protein sequence ID" value="MDM9631381.1"/>
    <property type="molecule type" value="Genomic_DNA"/>
</dbReference>
<evidence type="ECO:0000313" key="2">
    <source>
        <dbReference type="EMBL" id="MDM9631381.1"/>
    </source>
</evidence>
<comment type="caution">
    <text evidence="2">The sequence shown here is derived from an EMBL/GenBank/DDBJ whole genome shotgun (WGS) entry which is preliminary data.</text>
</comment>
<dbReference type="PROSITE" id="PS51257">
    <property type="entry name" value="PROKAR_LIPOPROTEIN"/>
    <property type="match status" value="1"/>
</dbReference>